<dbReference type="GO" id="GO:0005524">
    <property type="term" value="F:ATP binding"/>
    <property type="evidence" value="ECO:0007669"/>
    <property type="project" value="InterPro"/>
</dbReference>
<sequence>MLWLPTVLRQMRPMSRVPAPHLTRAYAKDVKFGVDLLADAVAITMGPKGRIVITEQSWGSSKVTKDGVTVAKSIDLKDKHKNIGGKLVQDVANNKNEEAGDGTTTATVLARSMAKEGFEKISKGANPVEITRGCENCFIGCCWYGLSVSYSRSCRHRNS</sequence>
<evidence type="ECO:0000256" key="1">
    <source>
        <dbReference type="ARBA" id="ARBA00006607"/>
    </source>
</evidence>
<dbReference type="Proteomes" id="UP000233180">
    <property type="component" value="Unassembled WGS sequence"/>
</dbReference>
<evidence type="ECO:0000256" key="3">
    <source>
        <dbReference type="RuleBase" id="RU000418"/>
    </source>
</evidence>
<name>A0A2K6N4B0_RHIBE</name>
<dbReference type="Ensembl" id="ENSRBIT00000066934.1">
    <property type="protein sequence ID" value="ENSRBIP00000042891.1"/>
    <property type="gene ID" value="ENSRBIG00000044666.1"/>
</dbReference>
<dbReference type="InterPro" id="IPR001844">
    <property type="entry name" value="Cpn60/GroEL"/>
</dbReference>
<dbReference type="Gene3D" id="1.10.560.10">
    <property type="entry name" value="GroEL-like equatorial domain"/>
    <property type="match status" value="1"/>
</dbReference>
<reference evidence="4" key="3">
    <citation type="submission" date="2025-09" db="UniProtKB">
        <authorList>
            <consortium name="Ensembl"/>
        </authorList>
    </citation>
    <scope>IDENTIFICATION</scope>
</reference>
<reference evidence="4 5" key="1">
    <citation type="submission" date="2016-06" db="EMBL/GenBank/DDBJ databases">
        <title>Genome of Rhinopithecus bieti.</title>
        <authorList>
            <person name="Wu"/>
            <person name="C.-I. and Zhang"/>
            <person name="Y."/>
        </authorList>
    </citation>
    <scope>NUCLEOTIDE SEQUENCE</scope>
</reference>
<evidence type="ECO:0000256" key="2">
    <source>
        <dbReference type="ARBA" id="ARBA00023186"/>
    </source>
</evidence>
<dbReference type="InterPro" id="IPR002423">
    <property type="entry name" value="Cpn60/GroEL/TCP-1"/>
</dbReference>
<dbReference type="PANTHER" id="PTHR45633">
    <property type="entry name" value="60 KDA HEAT SHOCK PROTEIN, MITOCHONDRIAL"/>
    <property type="match status" value="1"/>
</dbReference>
<dbReference type="GeneTree" id="ENSGT00390000005727"/>
<evidence type="ECO:0000313" key="4">
    <source>
        <dbReference type="Ensembl" id="ENSRBIP00000042891.1"/>
    </source>
</evidence>
<protein>
    <submittedName>
        <fullName evidence="4">Uncharacterized protein</fullName>
    </submittedName>
</protein>
<reference evidence="4" key="2">
    <citation type="submission" date="2025-08" db="UniProtKB">
        <authorList>
            <consortium name="Ensembl"/>
        </authorList>
    </citation>
    <scope>IDENTIFICATION</scope>
</reference>
<dbReference type="PRINTS" id="PR00298">
    <property type="entry name" value="CHAPERONIN60"/>
</dbReference>
<dbReference type="SUPFAM" id="SSF48592">
    <property type="entry name" value="GroEL equatorial domain-like"/>
    <property type="match status" value="1"/>
</dbReference>
<dbReference type="GO" id="GO:0140662">
    <property type="term" value="F:ATP-dependent protein folding chaperone"/>
    <property type="evidence" value="ECO:0007669"/>
    <property type="project" value="InterPro"/>
</dbReference>
<dbReference type="GO" id="GO:0042026">
    <property type="term" value="P:protein refolding"/>
    <property type="evidence" value="ECO:0007669"/>
    <property type="project" value="InterPro"/>
</dbReference>
<comment type="similarity">
    <text evidence="1 3">Belongs to the chaperonin (HSP60) family.</text>
</comment>
<keyword evidence="2" id="KW-0143">Chaperone</keyword>
<evidence type="ECO:0000313" key="5">
    <source>
        <dbReference type="Proteomes" id="UP000233180"/>
    </source>
</evidence>
<dbReference type="AlphaFoldDB" id="A0A2K6N4B0"/>
<organism evidence="4 5">
    <name type="scientific">Rhinopithecus bieti</name>
    <name type="common">Black snub-nosed monkey</name>
    <name type="synonym">Pygathrix bieti</name>
    <dbReference type="NCBI Taxonomy" id="61621"/>
    <lineage>
        <taxon>Eukaryota</taxon>
        <taxon>Metazoa</taxon>
        <taxon>Chordata</taxon>
        <taxon>Craniata</taxon>
        <taxon>Vertebrata</taxon>
        <taxon>Euteleostomi</taxon>
        <taxon>Mammalia</taxon>
        <taxon>Eutheria</taxon>
        <taxon>Euarchontoglires</taxon>
        <taxon>Primates</taxon>
        <taxon>Haplorrhini</taxon>
        <taxon>Catarrhini</taxon>
        <taxon>Cercopithecidae</taxon>
        <taxon>Colobinae</taxon>
        <taxon>Rhinopithecus</taxon>
    </lineage>
</organism>
<accession>A0A2K6N4B0</accession>
<dbReference type="InterPro" id="IPR027413">
    <property type="entry name" value="GROEL-like_equatorial_sf"/>
</dbReference>
<dbReference type="Pfam" id="PF00118">
    <property type="entry name" value="Cpn60_TCP1"/>
    <property type="match status" value="1"/>
</dbReference>
<proteinExistence type="inferred from homology"/>
<keyword evidence="5" id="KW-1185">Reference proteome</keyword>